<protein>
    <recommendedName>
        <fullName evidence="4">SPRY domain-containing protein</fullName>
    </recommendedName>
</protein>
<sequence length="594" mass="64547">MADPIAPPTGITPAPLHPLEQDHAPTVPSPLNPSTSRAPSKTPGPAPPPIQREQREKKDSLKKRESTATASGPNTALGKRKAHAAQAYPSPQRFNVPPPRPQDFEAPRADIMVSHEPLPFEVPMAEGEKPRQLYKPIDLAENKRGYRYQRAIADPLFPHKQFYRATSPPPHYSHLSFEDADRNMHFTTDALLTTNEKGWRMVRSNVCAREGTLYYEVKMRRAVPPDGPAEAVATGPQPHVRFGFARREAPLDAPVGFDGYSYGITDLRFEPMHRSRPSKFYYPKPKTKKGSSKPSTFAAPPPITLAPEDQDVKEGDVIGLEIQLPSLTLHRKITSGIYNPAVDLNDGFDRPPSPDPTSPPPDIIRDRIPVPYKGNSYFETLDHVPTKPMDLYADRQTNLAALPQTSGSAKDAIHLKAPPNPNHEHPSLRTLPHSAFRVYKNGKLIGTAFENLLAFLPPASAPAKGLGAREGVDDGLVGYYPAVSCFAGGVVECNFGDGGSVIKAAKEEKKGFWCPPPHLTPSVPLTSGADAARAENSAGTGGFNPGRRCRPMGERYAEQVAEDIVWDLVDEADFFAADGAFAGEGEGEGTTAAG</sequence>
<evidence type="ECO:0000256" key="1">
    <source>
        <dbReference type="SAM" id="MobiDB-lite"/>
    </source>
</evidence>
<evidence type="ECO:0008006" key="4">
    <source>
        <dbReference type="Google" id="ProtNLM"/>
    </source>
</evidence>
<feature type="region of interest" description="Disordered" evidence="1">
    <location>
        <begin position="278"/>
        <end position="308"/>
    </location>
</feature>
<dbReference type="GO" id="GO:0048188">
    <property type="term" value="C:Set1C/COMPASS complex"/>
    <property type="evidence" value="ECO:0007669"/>
    <property type="project" value="InterPro"/>
</dbReference>
<evidence type="ECO:0000313" key="3">
    <source>
        <dbReference type="Proteomes" id="UP000308549"/>
    </source>
</evidence>
<dbReference type="SUPFAM" id="SSF49899">
    <property type="entry name" value="Concanavalin A-like lectins/glucanases"/>
    <property type="match status" value="1"/>
</dbReference>
<dbReference type="Gene3D" id="2.60.120.920">
    <property type="match status" value="1"/>
</dbReference>
<feature type="compositionally biased region" description="Pro residues" evidence="1">
    <location>
        <begin position="351"/>
        <end position="362"/>
    </location>
</feature>
<dbReference type="OrthoDB" id="10266026at2759"/>
<dbReference type="PANTHER" id="PTHR10598:SF0">
    <property type="entry name" value="SET1_ASH2 HISTONE METHYLTRANSFERASE COMPLEX SUBUNIT ASH2"/>
    <property type="match status" value="1"/>
</dbReference>
<proteinExistence type="predicted"/>
<feature type="region of interest" description="Disordered" evidence="1">
    <location>
        <begin position="344"/>
        <end position="364"/>
    </location>
</feature>
<comment type="caution">
    <text evidence="2">The sequence shown here is derived from an EMBL/GenBank/DDBJ whole genome shotgun (WGS) entry which is preliminary data.</text>
</comment>
<gene>
    <name evidence="2" type="ORF">B0A50_03771</name>
</gene>
<dbReference type="InterPro" id="IPR013320">
    <property type="entry name" value="ConA-like_dom_sf"/>
</dbReference>
<reference evidence="2 3" key="1">
    <citation type="submission" date="2017-03" db="EMBL/GenBank/DDBJ databases">
        <title>Genomes of endolithic fungi from Antarctica.</title>
        <authorList>
            <person name="Coleine C."/>
            <person name="Masonjones S."/>
            <person name="Stajich J.E."/>
        </authorList>
    </citation>
    <scope>NUCLEOTIDE SEQUENCE [LARGE SCALE GENOMIC DNA]</scope>
    <source>
        <strain evidence="2 3">CCFEE 6315</strain>
    </source>
</reference>
<dbReference type="PANTHER" id="PTHR10598">
    <property type="entry name" value="SET1/ASH2 HISTONE METHYLTRANSFERASE COMPLEX SUBUNIT ASH2"/>
    <property type="match status" value="1"/>
</dbReference>
<feature type="region of interest" description="Disordered" evidence="1">
    <location>
        <begin position="1"/>
        <end position="105"/>
    </location>
</feature>
<keyword evidence="3" id="KW-1185">Reference proteome</keyword>
<dbReference type="InterPro" id="IPR037353">
    <property type="entry name" value="ASH2"/>
</dbReference>
<organism evidence="2 3">
    <name type="scientific">Salinomyces thailandicus</name>
    <dbReference type="NCBI Taxonomy" id="706561"/>
    <lineage>
        <taxon>Eukaryota</taxon>
        <taxon>Fungi</taxon>
        <taxon>Dikarya</taxon>
        <taxon>Ascomycota</taxon>
        <taxon>Pezizomycotina</taxon>
        <taxon>Dothideomycetes</taxon>
        <taxon>Dothideomycetidae</taxon>
        <taxon>Mycosphaerellales</taxon>
        <taxon>Teratosphaeriaceae</taxon>
        <taxon>Salinomyces</taxon>
    </lineage>
</organism>
<dbReference type="EMBL" id="NAJL01000015">
    <property type="protein sequence ID" value="TKA29261.1"/>
    <property type="molecule type" value="Genomic_DNA"/>
</dbReference>
<accession>A0A4U0U2N7</accession>
<dbReference type="CDD" id="cd12872">
    <property type="entry name" value="SPRY_Ash2"/>
    <property type="match status" value="1"/>
</dbReference>
<feature type="compositionally biased region" description="Basic and acidic residues" evidence="1">
    <location>
        <begin position="52"/>
        <end position="66"/>
    </location>
</feature>
<evidence type="ECO:0000313" key="2">
    <source>
        <dbReference type="EMBL" id="TKA29261.1"/>
    </source>
</evidence>
<name>A0A4U0U2N7_9PEZI</name>
<dbReference type="InterPro" id="IPR043136">
    <property type="entry name" value="B30.2/SPRY_sf"/>
</dbReference>
<dbReference type="GO" id="GO:0000976">
    <property type="term" value="F:transcription cis-regulatory region binding"/>
    <property type="evidence" value="ECO:0007669"/>
    <property type="project" value="TreeGrafter"/>
</dbReference>
<dbReference type="AlphaFoldDB" id="A0A4U0U2N7"/>
<dbReference type="Proteomes" id="UP000308549">
    <property type="component" value="Unassembled WGS sequence"/>
</dbReference>